<dbReference type="InterPro" id="IPR003760">
    <property type="entry name" value="PnrA-like"/>
</dbReference>
<dbReference type="PANTHER" id="PTHR43208:SF1">
    <property type="entry name" value="ABC TRANSPORTER SUBSTRATE-BINDING PROTEIN"/>
    <property type="match status" value="1"/>
</dbReference>
<dbReference type="InterPro" id="IPR006311">
    <property type="entry name" value="TAT_signal"/>
</dbReference>
<dbReference type="Proteomes" id="UP000440694">
    <property type="component" value="Unassembled WGS sequence"/>
</dbReference>
<organism evidence="3 4">
    <name type="scientific">Hyphomicrobium album</name>
    <dbReference type="NCBI Taxonomy" id="2665159"/>
    <lineage>
        <taxon>Bacteria</taxon>
        <taxon>Pseudomonadati</taxon>
        <taxon>Pseudomonadota</taxon>
        <taxon>Alphaproteobacteria</taxon>
        <taxon>Hyphomicrobiales</taxon>
        <taxon>Hyphomicrobiaceae</taxon>
        <taxon>Hyphomicrobium</taxon>
    </lineage>
</organism>
<dbReference type="Gene3D" id="3.40.50.2300">
    <property type="match status" value="2"/>
</dbReference>
<dbReference type="InterPro" id="IPR052910">
    <property type="entry name" value="ABC-Purine-Binding"/>
</dbReference>
<feature type="domain" description="ABC transporter substrate-binding protein PnrA-like" evidence="2">
    <location>
        <begin position="40"/>
        <end position="298"/>
    </location>
</feature>
<reference evidence="3 4" key="1">
    <citation type="submission" date="2019-11" db="EMBL/GenBank/DDBJ databases">
        <title>Identification of a novel strain.</title>
        <authorList>
            <person name="Xu Q."/>
            <person name="Wang G."/>
        </authorList>
    </citation>
    <scope>NUCLEOTIDE SEQUENCE [LARGE SCALE GENOMIC DNA]</scope>
    <source>
        <strain evidence="4">xq</strain>
    </source>
</reference>
<evidence type="ECO:0000256" key="1">
    <source>
        <dbReference type="ARBA" id="ARBA00022729"/>
    </source>
</evidence>
<keyword evidence="1" id="KW-0732">Signal</keyword>
<dbReference type="RefSeq" id="WP_154740523.1">
    <property type="nucleotide sequence ID" value="NZ_WMBQ01000002.1"/>
</dbReference>
<dbReference type="EMBL" id="WMBQ01000002">
    <property type="protein sequence ID" value="MTD96050.1"/>
    <property type="molecule type" value="Genomic_DNA"/>
</dbReference>
<dbReference type="AlphaFoldDB" id="A0A6I3KQ30"/>
<comment type="caution">
    <text evidence="3">The sequence shown here is derived from an EMBL/GenBank/DDBJ whole genome shotgun (WGS) entry which is preliminary data.</text>
</comment>
<gene>
    <name evidence="3" type="ORF">GIW81_17055</name>
</gene>
<dbReference type="PROSITE" id="PS51318">
    <property type="entry name" value="TAT"/>
    <property type="match status" value="1"/>
</dbReference>
<protein>
    <submittedName>
        <fullName evidence="3">BMP family ABC transporter substrate-binding protein</fullName>
    </submittedName>
</protein>
<dbReference type="GO" id="GO:0005886">
    <property type="term" value="C:plasma membrane"/>
    <property type="evidence" value="ECO:0007669"/>
    <property type="project" value="InterPro"/>
</dbReference>
<sequence>MSGFDPERRDVLKRIALLGVAGLVPAYLTSGSARAAGLTAGFVYIGPRLDWGWNQSHALAAAELRGVPNVRTIEAGYLPETTDYGSGKETPETKAYTAAMEGLIADGARLIFSTSFDDDPFLLAVAKKHPDVVFRQASAIANTANPSNVGSQNALINQGHYVNGVAAGLCTKTNQLGFVAGKPFGPVLLNLNSFLLGSRQTNPHATVRVFFTGDWEDDAHDAAATNALVDAGCDVIGCHLDDPKVVIETAEARGVKTCGHAFDQAPLALKGYITGADYNWTGMFETFVETLQRGGQLPNFVTGGYDKSYVRSSPFGAGATPSAIQAATTAMQAMKNNDTLFVGPILDNAGKQVVPAGTSYGPYADELQKTSYLIDGVIGAIP</sequence>
<dbReference type="CDD" id="cd19963">
    <property type="entry name" value="PBP1_BMP-like"/>
    <property type="match status" value="1"/>
</dbReference>
<accession>A0A6I3KQ30</accession>
<dbReference type="Pfam" id="PF02608">
    <property type="entry name" value="Bmp"/>
    <property type="match status" value="1"/>
</dbReference>
<evidence type="ECO:0000259" key="2">
    <source>
        <dbReference type="Pfam" id="PF02608"/>
    </source>
</evidence>
<dbReference type="PANTHER" id="PTHR43208">
    <property type="entry name" value="ABC TRANSPORTER SUBSTRATE-BINDING PROTEIN"/>
    <property type="match status" value="1"/>
</dbReference>
<proteinExistence type="predicted"/>
<keyword evidence="4" id="KW-1185">Reference proteome</keyword>
<evidence type="ECO:0000313" key="3">
    <source>
        <dbReference type="EMBL" id="MTD96050.1"/>
    </source>
</evidence>
<evidence type="ECO:0000313" key="4">
    <source>
        <dbReference type="Proteomes" id="UP000440694"/>
    </source>
</evidence>
<name>A0A6I3KQ30_9HYPH</name>